<protein>
    <recommendedName>
        <fullName evidence="6">Integral membrane bound transporter domain-containing protein</fullName>
    </recommendedName>
</protein>
<comment type="subcellular location">
    <subcellularLocation>
        <location evidence="1">Membrane</location>
        <topology evidence="1">Multi-pass membrane protein</topology>
    </subcellularLocation>
</comment>
<feature type="transmembrane region" description="Helical" evidence="5">
    <location>
        <begin position="131"/>
        <end position="149"/>
    </location>
</feature>
<evidence type="ECO:0000313" key="8">
    <source>
        <dbReference type="Proteomes" id="UP000054618"/>
    </source>
</evidence>
<evidence type="ECO:0000256" key="4">
    <source>
        <dbReference type="ARBA" id="ARBA00023136"/>
    </source>
</evidence>
<organism evidence="7 8">
    <name type="scientific">Legionella quinlivanii</name>
    <dbReference type="NCBI Taxonomy" id="45073"/>
    <lineage>
        <taxon>Bacteria</taxon>
        <taxon>Pseudomonadati</taxon>
        <taxon>Pseudomonadota</taxon>
        <taxon>Gammaproteobacteria</taxon>
        <taxon>Legionellales</taxon>
        <taxon>Legionellaceae</taxon>
        <taxon>Legionella</taxon>
    </lineage>
</organism>
<dbReference type="AlphaFoldDB" id="A0A0W0XZZ6"/>
<feature type="transmembrane region" description="Helical" evidence="5">
    <location>
        <begin position="102"/>
        <end position="119"/>
    </location>
</feature>
<accession>A0A0W0XZZ6</accession>
<evidence type="ECO:0000256" key="1">
    <source>
        <dbReference type="ARBA" id="ARBA00004141"/>
    </source>
</evidence>
<comment type="caution">
    <text evidence="7">The sequence shown here is derived from an EMBL/GenBank/DDBJ whole genome shotgun (WGS) entry which is preliminary data.</text>
</comment>
<name>A0A0W0XZZ6_9GAMM</name>
<keyword evidence="3 5" id="KW-1133">Transmembrane helix</keyword>
<dbReference type="RefSeq" id="WP_058507773.1">
    <property type="nucleotide sequence ID" value="NZ_CAAAIK010000001.1"/>
</dbReference>
<feature type="transmembrane region" description="Helical" evidence="5">
    <location>
        <begin position="80"/>
        <end position="97"/>
    </location>
</feature>
<keyword evidence="8" id="KW-1185">Reference proteome</keyword>
<dbReference type="Proteomes" id="UP000054618">
    <property type="component" value="Unassembled WGS sequence"/>
</dbReference>
<sequence length="336" mass="38518">MALRNTTKIAWQAATAITIAEILSYFLNLERGYWITLTAMALTTQSWGESLKRSLERVSMTILGGAGGTLLYWLTPQNQYVILGIMLLFVFFAVYLFQIFHLAAMIALTGFVVYLFAMFGDWNLYLLRERILDTALGAAIALTVSTYCMPVRTNVVDLFVGYIEKIQASLSNEFLNRPITSQPVTVQQLYLEYQLIRKNALSISYEVLFHRINRKDFHLLLTQTAFCTHYVVGLIEAYSWLSSYINEEDKKRILLAVDTTINNLDTLKKRLKKETHTAMLPAISIIDILTKAIKADPARFSTLESKSLGFFNLMYFFTRLNTRLNEIYSLLEKVKK</sequence>
<evidence type="ECO:0000256" key="3">
    <source>
        <dbReference type="ARBA" id="ARBA00022989"/>
    </source>
</evidence>
<evidence type="ECO:0000256" key="5">
    <source>
        <dbReference type="SAM" id="Phobius"/>
    </source>
</evidence>
<evidence type="ECO:0000256" key="2">
    <source>
        <dbReference type="ARBA" id="ARBA00022692"/>
    </source>
</evidence>
<evidence type="ECO:0000313" key="7">
    <source>
        <dbReference type="EMBL" id="KTD50353.1"/>
    </source>
</evidence>
<dbReference type="GO" id="GO:0016020">
    <property type="term" value="C:membrane"/>
    <property type="evidence" value="ECO:0007669"/>
    <property type="project" value="UniProtKB-SubCell"/>
</dbReference>
<feature type="domain" description="Integral membrane bound transporter" evidence="6">
    <location>
        <begin position="20"/>
        <end position="144"/>
    </location>
</feature>
<dbReference type="STRING" id="45073.Lqui_1678"/>
<dbReference type="PATRIC" id="fig|45073.5.peg.1772"/>
<dbReference type="OrthoDB" id="8670769at2"/>
<dbReference type="EMBL" id="LNYS01000008">
    <property type="protein sequence ID" value="KTD50353.1"/>
    <property type="molecule type" value="Genomic_DNA"/>
</dbReference>
<proteinExistence type="predicted"/>
<evidence type="ECO:0000259" key="6">
    <source>
        <dbReference type="Pfam" id="PF13515"/>
    </source>
</evidence>
<feature type="transmembrane region" description="Helical" evidence="5">
    <location>
        <begin position="9"/>
        <end position="27"/>
    </location>
</feature>
<keyword evidence="4 5" id="KW-0472">Membrane</keyword>
<reference evidence="7 8" key="1">
    <citation type="submission" date="2015-11" db="EMBL/GenBank/DDBJ databases">
        <title>Genomic analysis of 38 Legionella species identifies large and diverse effector repertoires.</title>
        <authorList>
            <person name="Burstein D."/>
            <person name="Amaro F."/>
            <person name="Zusman T."/>
            <person name="Lifshitz Z."/>
            <person name="Cohen O."/>
            <person name="Gilbert J.A."/>
            <person name="Pupko T."/>
            <person name="Shuman H.A."/>
            <person name="Segal G."/>
        </authorList>
    </citation>
    <scope>NUCLEOTIDE SEQUENCE [LARGE SCALE GENOMIC DNA]</scope>
    <source>
        <strain evidence="7 8">CDC#1442-AUS-E</strain>
    </source>
</reference>
<feature type="transmembrane region" description="Helical" evidence="5">
    <location>
        <begin position="58"/>
        <end position="74"/>
    </location>
</feature>
<keyword evidence="2 5" id="KW-0812">Transmembrane</keyword>
<gene>
    <name evidence="7" type="ORF">Lqui_1678</name>
</gene>
<dbReference type="InterPro" id="IPR049453">
    <property type="entry name" value="Memb_transporter_dom"/>
</dbReference>
<dbReference type="Pfam" id="PF13515">
    <property type="entry name" value="FUSC_2"/>
    <property type="match status" value="1"/>
</dbReference>